<dbReference type="Pfam" id="PF00989">
    <property type="entry name" value="PAS"/>
    <property type="match status" value="1"/>
</dbReference>
<dbReference type="InterPro" id="IPR001633">
    <property type="entry name" value="EAL_dom"/>
</dbReference>
<dbReference type="PANTHER" id="PTHR44757">
    <property type="entry name" value="DIGUANYLATE CYCLASE DGCP"/>
    <property type="match status" value="1"/>
</dbReference>
<dbReference type="Pfam" id="PF00563">
    <property type="entry name" value="EAL"/>
    <property type="match status" value="1"/>
</dbReference>
<name>A0A839E2C3_9PSEU</name>
<dbReference type="InterPro" id="IPR052155">
    <property type="entry name" value="Biofilm_reg_signaling"/>
</dbReference>
<dbReference type="SMART" id="SM00267">
    <property type="entry name" value="GGDEF"/>
    <property type="match status" value="1"/>
</dbReference>
<dbReference type="NCBIfam" id="TIGR00229">
    <property type="entry name" value="sensory_box"/>
    <property type="match status" value="1"/>
</dbReference>
<sequence>MVRKEPMAREGTTPGGGTALVRATGERRTWDGAMTFGDSGCESVIARRGDAVMPERGRCRREELVRQWVAELGALDRALPAGSSVESRVRDLVDLVATALEGPSGIDGVGRTVGGRLAAMRVPGDEVLTRSLELLRRNLVSGAENEVSSRIPTLLTAITAGYVGADHENTVTQQEAVKRALLRSKLRAERDLWASEARFRRVFTTSPAGMAISDLHGGFVEVNPALVDMLGYSEQELCGMTVHELFLPDAAEELTAAYTAVAEGSRQCLRERCDLIRADGERAWAYLVVSLLRDADDAPSRIVTMVEDLRELSSLQTYVHDQSLYDGMTGLANRECFRSRVERTLARSPAGAVITLYQLGLEAFEHINNGLGREVGDTVLREVAHRLEGLIQGEAGVVARISGTEFAILLEQGDRTPGVASFATRINEELAEPIYVGDGGVATSVGIGVVQRTAAEADPDDMIRGADVALRRAEATGRRQWALFDPDRAPYEREEAKLVAVMPGALELGEFEVVYQPLVSLDGGRTSAVEVQVRWRPDGHEQLDHEQCLRLAERSGVTLSLRDWMLRTAWEQLAEWHRAGHRPWLVAELGPNQVRDPDLVGRLREILDGGTLDQHWLRVGVPMTALMDESEEARDNVDTLSEMAVRTTLHGFRGSPEELRMLLNLSACEVRLAPELVRMVHESDSENSPEVRAVTGTVPLVRDCGVPIAVSDLDSAEQADRWRSMGCETGAGAFYGAPMPAEEMTRLLGRG</sequence>
<feature type="domain" description="EAL" evidence="4">
    <location>
        <begin position="495"/>
        <end position="751"/>
    </location>
</feature>
<dbReference type="EMBL" id="JACGWZ010000004">
    <property type="protein sequence ID" value="MBA8825885.1"/>
    <property type="molecule type" value="Genomic_DNA"/>
</dbReference>
<dbReference type="SUPFAM" id="SSF55785">
    <property type="entry name" value="PYP-like sensor domain (PAS domain)"/>
    <property type="match status" value="1"/>
</dbReference>
<dbReference type="InterPro" id="IPR043128">
    <property type="entry name" value="Rev_trsase/Diguanyl_cyclase"/>
</dbReference>
<feature type="domain" description="GGDEF" evidence="5">
    <location>
        <begin position="352"/>
        <end position="486"/>
    </location>
</feature>
<dbReference type="InterPro" id="IPR000160">
    <property type="entry name" value="GGDEF_dom"/>
</dbReference>
<dbReference type="InterPro" id="IPR029787">
    <property type="entry name" value="Nucleotide_cyclase"/>
</dbReference>
<proteinExistence type="predicted"/>
<dbReference type="Pfam" id="PF00990">
    <property type="entry name" value="GGDEF"/>
    <property type="match status" value="1"/>
</dbReference>
<evidence type="ECO:0000313" key="6">
    <source>
        <dbReference type="EMBL" id="MBA8825885.1"/>
    </source>
</evidence>
<protein>
    <submittedName>
        <fullName evidence="6">PAS domain S-box-containing protein/diguanylate cyclase (GGDEF)-like protein</fullName>
    </submittedName>
</protein>
<dbReference type="SUPFAM" id="SSF141868">
    <property type="entry name" value="EAL domain-like"/>
    <property type="match status" value="1"/>
</dbReference>
<dbReference type="InterPro" id="IPR000700">
    <property type="entry name" value="PAS-assoc_C"/>
</dbReference>
<dbReference type="PROSITE" id="PS50112">
    <property type="entry name" value="PAS"/>
    <property type="match status" value="1"/>
</dbReference>
<feature type="region of interest" description="Disordered" evidence="1">
    <location>
        <begin position="1"/>
        <end position="20"/>
    </location>
</feature>
<dbReference type="SMART" id="SM00091">
    <property type="entry name" value="PAS"/>
    <property type="match status" value="1"/>
</dbReference>
<evidence type="ECO:0000259" key="5">
    <source>
        <dbReference type="PROSITE" id="PS50887"/>
    </source>
</evidence>
<dbReference type="PROSITE" id="PS50113">
    <property type="entry name" value="PAC"/>
    <property type="match status" value="1"/>
</dbReference>
<evidence type="ECO:0000259" key="3">
    <source>
        <dbReference type="PROSITE" id="PS50113"/>
    </source>
</evidence>
<reference evidence="6 7" key="1">
    <citation type="submission" date="2020-07" db="EMBL/GenBank/DDBJ databases">
        <title>Sequencing the genomes of 1000 actinobacteria strains.</title>
        <authorList>
            <person name="Klenk H.-P."/>
        </authorList>
    </citation>
    <scope>NUCLEOTIDE SEQUENCE [LARGE SCALE GENOMIC DNA]</scope>
    <source>
        <strain evidence="6 7">DSM 45975</strain>
    </source>
</reference>
<dbReference type="GO" id="GO:0006355">
    <property type="term" value="P:regulation of DNA-templated transcription"/>
    <property type="evidence" value="ECO:0007669"/>
    <property type="project" value="InterPro"/>
</dbReference>
<dbReference type="CDD" id="cd01948">
    <property type="entry name" value="EAL"/>
    <property type="match status" value="1"/>
</dbReference>
<dbReference type="AlphaFoldDB" id="A0A839E2C3"/>
<dbReference type="InterPro" id="IPR013767">
    <property type="entry name" value="PAS_fold"/>
</dbReference>
<evidence type="ECO:0000256" key="1">
    <source>
        <dbReference type="SAM" id="MobiDB-lite"/>
    </source>
</evidence>
<accession>A0A839E2C3</accession>
<keyword evidence="7" id="KW-1185">Reference proteome</keyword>
<dbReference type="InterPro" id="IPR000014">
    <property type="entry name" value="PAS"/>
</dbReference>
<evidence type="ECO:0000259" key="4">
    <source>
        <dbReference type="PROSITE" id="PS50883"/>
    </source>
</evidence>
<dbReference type="PROSITE" id="PS50883">
    <property type="entry name" value="EAL"/>
    <property type="match status" value="1"/>
</dbReference>
<evidence type="ECO:0000313" key="7">
    <source>
        <dbReference type="Proteomes" id="UP000569329"/>
    </source>
</evidence>
<dbReference type="CDD" id="cd01949">
    <property type="entry name" value="GGDEF"/>
    <property type="match status" value="1"/>
</dbReference>
<dbReference type="Gene3D" id="3.30.70.270">
    <property type="match status" value="1"/>
</dbReference>
<dbReference type="Gene3D" id="3.30.450.20">
    <property type="entry name" value="PAS domain"/>
    <property type="match status" value="1"/>
</dbReference>
<organism evidence="6 7">
    <name type="scientific">Halosaccharopolyspora lacisalsi</name>
    <dbReference type="NCBI Taxonomy" id="1000566"/>
    <lineage>
        <taxon>Bacteria</taxon>
        <taxon>Bacillati</taxon>
        <taxon>Actinomycetota</taxon>
        <taxon>Actinomycetes</taxon>
        <taxon>Pseudonocardiales</taxon>
        <taxon>Pseudonocardiaceae</taxon>
        <taxon>Halosaccharopolyspora</taxon>
    </lineage>
</organism>
<dbReference type="SMART" id="SM00052">
    <property type="entry name" value="EAL"/>
    <property type="match status" value="1"/>
</dbReference>
<dbReference type="InterPro" id="IPR035919">
    <property type="entry name" value="EAL_sf"/>
</dbReference>
<gene>
    <name evidence="6" type="ORF">FHX42_003251</name>
</gene>
<dbReference type="PANTHER" id="PTHR44757:SF2">
    <property type="entry name" value="BIOFILM ARCHITECTURE MAINTENANCE PROTEIN MBAA"/>
    <property type="match status" value="1"/>
</dbReference>
<feature type="domain" description="PAC" evidence="3">
    <location>
        <begin position="269"/>
        <end position="321"/>
    </location>
</feature>
<dbReference type="CDD" id="cd00130">
    <property type="entry name" value="PAS"/>
    <property type="match status" value="1"/>
</dbReference>
<feature type="domain" description="PAS" evidence="2">
    <location>
        <begin position="195"/>
        <end position="265"/>
    </location>
</feature>
<dbReference type="PROSITE" id="PS50887">
    <property type="entry name" value="GGDEF"/>
    <property type="match status" value="1"/>
</dbReference>
<dbReference type="NCBIfam" id="TIGR00254">
    <property type="entry name" value="GGDEF"/>
    <property type="match status" value="1"/>
</dbReference>
<dbReference type="Proteomes" id="UP000569329">
    <property type="component" value="Unassembled WGS sequence"/>
</dbReference>
<dbReference type="InterPro" id="IPR035965">
    <property type="entry name" value="PAS-like_dom_sf"/>
</dbReference>
<evidence type="ECO:0000259" key="2">
    <source>
        <dbReference type="PROSITE" id="PS50112"/>
    </source>
</evidence>
<comment type="caution">
    <text evidence="6">The sequence shown here is derived from an EMBL/GenBank/DDBJ whole genome shotgun (WGS) entry which is preliminary data.</text>
</comment>
<dbReference type="Gene3D" id="3.20.20.450">
    <property type="entry name" value="EAL domain"/>
    <property type="match status" value="1"/>
</dbReference>
<dbReference type="SUPFAM" id="SSF55073">
    <property type="entry name" value="Nucleotide cyclase"/>
    <property type="match status" value="1"/>
</dbReference>